<organism evidence="9">
    <name type="scientific">Faucicola osloensis</name>
    <name type="common">Moraxella osloensis</name>
    <dbReference type="NCBI Taxonomy" id="34062"/>
    <lineage>
        <taxon>Bacteria</taxon>
        <taxon>Pseudomonadati</taxon>
        <taxon>Pseudomonadota</taxon>
        <taxon>Gammaproteobacteria</taxon>
        <taxon>Moraxellales</taxon>
        <taxon>Moraxellaceae</taxon>
        <taxon>Faucicola</taxon>
    </lineage>
</organism>
<sequence>MQLSFDVLVMLTLVAGIAGFLDAMAGGGGLLTIPALLMANVPTLYTLGTNKLQATAGSLSASITMIRKGKIHPKQIWRSLIACFVGAVLGTMAVQLSPPVLLAKGIPFLIVLIGIYYLFAPTIGEVNSTLRISKNKWQYGMSPLIGLYDGYLGPGTGMFFALGGITMRGLDMITATANAKLLNFTSNAASLMFFILGGKVLWSVGLAMMVGQFIGASLGAQMVVKGGTKFIRPVIVVMCFAMLIKYVFFS</sequence>
<feature type="transmembrane region" description="Helical" evidence="8">
    <location>
        <begin position="101"/>
        <end position="119"/>
    </location>
</feature>
<gene>
    <name evidence="9" type="ORF">GSF12_08865</name>
</gene>
<dbReference type="PANTHER" id="PTHR30269:SF0">
    <property type="entry name" value="MEMBRANE TRANSPORTER PROTEIN YFCA-RELATED"/>
    <property type="match status" value="1"/>
</dbReference>
<keyword evidence="6 8" id="KW-1133">Transmembrane helix</keyword>
<dbReference type="PANTHER" id="PTHR30269">
    <property type="entry name" value="TRANSMEMBRANE PROTEIN YFCA"/>
    <property type="match status" value="1"/>
</dbReference>
<evidence type="ECO:0000313" key="9">
    <source>
        <dbReference type="EMBL" id="QHG09977.1"/>
    </source>
</evidence>
<feature type="transmembrane region" description="Helical" evidence="8">
    <location>
        <begin position="230"/>
        <end position="249"/>
    </location>
</feature>
<dbReference type="EMBL" id="CP047226">
    <property type="protein sequence ID" value="QHG09977.1"/>
    <property type="molecule type" value="Genomic_DNA"/>
</dbReference>
<proteinExistence type="inferred from homology"/>
<reference evidence="9" key="1">
    <citation type="journal article" date="2020" name="Microbiol. Resour. Announc.">
        <title>Complete Genome Sequence of Moraxella osloensis Strain YV1, Isolated from an Australian Wastewater Treatment Plant.</title>
        <authorList>
            <person name="Batinovic S."/>
            <person name="Rice D.T.F."/>
            <person name="Seviour R.J."/>
            <person name="Petrovski S."/>
        </authorList>
    </citation>
    <scope>NUCLEOTIDE SEQUENCE</scope>
    <source>
        <strain evidence="9">YV1</strain>
    </source>
</reference>
<feature type="transmembrane region" description="Helical" evidence="8">
    <location>
        <begin position="76"/>
        <end position="94"/>
    </location>
</feature>
<dbReference type="InterPro" id="IPR002781">
    <property type="entry name" value="TM_pro_TauE-like"/>
</dbReference>
<comment type="subcellular location">
    <subcellularLocation>
        <location evidence="1 8">Cell membrane</location>
        <topology evidence="1 8">Multi-pass membrane protein</topology>
    </subcellularLocation>
</comment>
<dbReference type="AlphaFoldDB" id="A0A6P1KJ51"/>
<keyword evidence="3" id="KW-0813">Transport</keyword>
<evidence type="ECO:0000256" key="2">
    <source>
        <dbReference type="ARBA" id="ARBA00009142"/>
    </source>
</evidence>
<keyword evidence="7 8" id="KW-0472">Membrane</keyword>
<evidence type="ECO:0000256" key="7">
    <source>
        <dbReference type="ARBA" id="ARBA00023136"/>
    </source>
</evidence>
<feature type="transmembrane region" description="Helical" evidence="8">
    <location>
        <begin position="151"/>
        <end position="170"/>
    </location>
</feature>
<keyword evidence="5 8" id="KW-0812">Transmembrane</keyword>
<evidence type="ECO:0000256" key="5">
    <source>
        <dbReference type="ARBA" id="ARBA00022692"/>
    </source>
</evidence>
<feature type="transmembrane region" description="Helical" evidence="8">
    <location>
        <begin position="191"/>
        <end position="210"/>
    </location>
</feature>
<dbReference type="GO" id="GO:0005886">
    <property type="term" value="C:plasma membrane"/>
    <property type="evidence" value="ECO:0007669"/>
    <property type="project" value="UniProtKB-SubCell"/>
</dbReference>
<comment type="similarity">
    <text evidence="2 8">Belongs to the 4-toluene sulfonate uptake permease (TSUP) (TC 2.A.102) family.</text>
</comment>
<evidence type="ECO:0000256" key="8">
    <source>
        <dbReference type="RuleBase" id="RU363041"/>
    </source>
</evidence>
<name>A0A6P1KJ51_FAUOS</name>
<keyword evidence="4 8" id="KW-1003">Cell membrane</keyword>
<accession>A0A6P1KJ51</accession>
<evidence type="ECO:0000256" key="6">
    <source>
        <dbReference type="ARBA" id="ARBA00022989"/>
    </source>
</evidence>
<evidence type="ECO:0000256" key="4">
    <source>
        <dbReference type="ARBA" id="ARBA00022475"/>
    </source>
</evidence>
<dbReference type="Pfam" id="PF01925">
    <property type="entry name" value="TauE"/>
    <property type="match status" value="1"/>
</dbReference>
<dbReference type="InterPro" id="IPR052017">
    <property type="entry name" value="TSUP"/>
</dbReference>
<evidence type="ECO:0000256" key="3">
    <source>
        <dbReference type="ARBA" id="ARBA00022448"/>
    </source>
</evidence>
<evidence type="ECO:0000256" key="1">
    <source>
        <dbReference type="ARBA" id="ARBA00004651"/>
    </source>
</evidence>
<protein>
    <recommendedName>
        <fullName evidence="8">Probable membrane transporter protein</fullName>
    </recommendedName>
</protein>